<protein>
    <submittedName>
        <fullName evidence="1">Uncharacterized protein</fullName>
    </submittedName>
</protein>
<organism evidence="1 2">
    <name type="scientific">Hominilimicola fabiformis</name>
    <dbReference type="NCBI Taxonomy" id="2885356"/>
    <lineage>
        <taxon>Bacteria</taxon>
        <taxon>Bacillati</taxon>
        <taxon>Bacillota</taxon>
        <taxon>Clostridia</taxon>
        <taxon>Eubacteriales</taxon>
        <taxon>Oscillospiraceae</taxon>
        <taxon>Hominilimicola</taxon>
    </lineage>
</organism>
<reference evidence="1 2" key="1">
    <citation type="submission" date="2021-10" db="EMBL/GenBank/DDBJ databases">
        <title>Anaerobic single-cell dispensing facilitates the cultivation of human gut bacteria.</title>
        <authorList>
            <person name="Afrizal A."/>
        </authorList>
    </citation>
    <scope>NUCLEOTIDE SEQUENCE [LARGE SCALE GENOMIC DNA]</scope>
    <source>
        <strain evidence="1 2">CLA-AA-H232</strain>
    </source>
</reference>
<keyword evidence="2" id="KW-1185">Reference proteome</keyword>
<dbReference type="EMBL" id="JAJEQM010000005">
    <property type="protein sequence ID" value="MCC2210049.1"/>
    <property type="molecule type" value="Genomic_DNA"/>
</dbReference>
<proteinExistence type="predicted"/>
<comment type="caution">
    <text evidence="1">The sequence shown here is derived from an EMBL/GenBank/DDBJ whole genome shotgun (WGS) entry which is preliminary data.</text>
</comment>
<dbReference type="Proteomes" id="UP001198242">
    <property type="component" value="Unassembled WGS sequence"/>
</dbReference>
<sequence>MEHIVQFAISIDDDTIKRNIENSVERQVTRKINSDCMKALVGKKSITNCDYTQKLKEMVDDNIQNFLAENKDEIIKIAADKLSEKLSRTKAVKEAINKSIEEFL</sequence>
<name>A0AAE3DXW9_9FIRM</name>
<evidence type="ECO:0000313" key="1">
    <source>
        <dbReference type="EMBL" id="MCC2210049.1"/>
    </source>
</evidence>
<dbReference type="AlphaFoldDB" id="A0AAE3DXW9"/>
<accession>A0AAE3DXW9</accession>
<dbReference type="RefSeq" id="WP_308456076.1">
    <property type="nucleotide sequence ID" value="NZ_JAJEQM010000005.1"/>
</dbReference>
<gene>
    <name evidence="1" type="ORF">LKE05_04480</name>
</gene>
<evidence type="ECO:0000313" key="2">
    <source>
        <dbReference type="Proteomes" id="UP001198242"/>
    </source>
</evidence>